<evidence type="ECO:0000313" key="1">
    <source>
        <dbReference type="EMBL" id="OMO63620.1"/>
    </source>
</evidence>
<proteinExistence type="predicted"/>
<reference evidence="2" key="1">
    <citation type="submission" date="2013-09" db="EMBL/GenBank/DDBJ databases">
        <title>Corchorus olitorius genome sequencing.</title>
        <authorList>
            <person name="Alam M."/>
            <person name="Haque M.S."/>
            <person name="Islam M.S."/>
            <person name="Emdad E.M."/>
            <person name="Islam M.M."/>
            <person name="Ahmed B."/>
            <person name="Halim A."/>
            <person name="Hossen Q.M.M."/>
            <person name="Hossain M.Z."/>
            <person name="Ahmed R."/>
            <person name="Khan M.M."/>
            <person name="Islam R."/>
            <person name="Rashid M.M."/>
            <person name="Khan S.A."/>
            <person name="Rahman M.S."/>
            <person name="Alam M."/>
            <person name="Yahiya A.S."/>
            <person name="Khan M.S."/>
            <person name="Azam M.S."/>
            <person name="Haque T."/>
            <person name="Lashkar M.Z.H."/>
            <person name="Akhand A.I."/>
            <person name="Morshed G."/>
            <person name="Roy S."/>
            <person name="Uddin K.S."/>
            <person name="Rabeya T."/>
            <person name="Hossain A.S."/>
            <person name="Chowdhury A."/>
            <person name="Snigdha A.R."/>
            <person name="Mortoza M.S."/>
            <person name="Matin S.A."/>
            <person name="Hoque S.M.E."/>
            <person name="Islam M.K."/>
            <person name="Roy D.K."/>
            <person name="Haider R."/>
            <person name="Moosa M.M."/>
            <person name="Elias S.M."/>
            <person name="Hasan A.M."/>
            <person name="Jahan S."/>
            <person name="Shafiuddin M."/>
            <person name="Mahmood N."/>
            <person name="Shommy N.S."/>
        </authorList>
    </citation>
    <scope>NUCLEOTIDE SEQUENCE [LARGE SCALE GENOMIC DNA]</scope>
    <source>
        <strain evidence="2">cv. O-4</strain>
    </source>
</reference>
<organism evidence="1 2">
    <name type="scientific">Corchorus olitorius</name>
    <dbReference type="NCBI Taxonomy" id="93759"/>
    <lineage>
        <taxon>Eukaryota</taxon>
        <taxon>Viridiplantae</taxon>
        <taxon>Streptophyta</taxon>
        <taxon>Embryophyta</taxon>
        <taxon>Tracheophyta</taxon>
        <taxon>Spermatophyta</taxon>
        <taxon>Magnoliopsida</taxon>
        <taxon>eudicotyledons</taxon>
        <taxon>Gunneridae</taxon>
        <taxon>Pentapetalae</taxon>
        <taxon>rosids</taxon>
        <taxon>malvids</taxon>
        <taxon>Malvales</taxon>
        <taxon>Malvaceae</taxon>
        <taxon>Grewioideae</taxon>
        <taxon>Apeibeae</taxon>
        <taxon>Corchorus</taxon>
    </lineage>
</organism>
<name>A0A1R3H050_9ROSI</name>
<dbReference type="AlphaFoldDB" id="A0A1R3H050"/>
<evidence type="ECO:0000313" key="2">
    <source>
        <dbReference type="Proteomes" id="UP000187203"/>
    </source>
</evidence>
<dbReference type="EMBL" id="AWUE01021092">
    <property type="protein sequence ID" value="OMO63620.1"/>
    <property type="molecule type" value="Genomic_DNA"/>
</dbReference>
<keyword evidence="2" id="KW-1185">Reference proteome</keyword>
<gene>
    <name evidence="1" type="ORF">COLO4_32284</name>
</gene>
<sequence length="84" mass="9467">MAEMKHKKNTDAYLGDLKLNMTHSSSLTLISHNYSLRSPGSCFKFRVLHFAVSPLLALLSINPLTSFDAANRVEIKAKLRIHQK</sequence>
<protein>
    <submittedName>
        <fullName evidence="1">Uncharacterized protein</fullName>
    </submittedName>
</protein>
<accession>A0A1R3H050</accession>
<comment type="caution">
    <text evidence="1">The sequence shown here is derived from an EMBL/GenBank/DDBJ whole genome shotgun (WGS) entry which is preliminary data.</text>
</comment>
<dbReference type="Proteomes" id="UP000187203">
    <property type="component" value="Unassembled WGS sequence"/>
</dbReference>